<keyword evidence="1" id="KW-0064">Aspartyl protease</keyword>
<keyword evidence="3" id="KW-0472">Membrane</keyword>
<dbReference type="EMBL" id="KN832976">
    <property type="protein sequence ID" value="KIM88502.1"/>
    <property type="molecule type" value="Genomic_DNA"/>
</dbReference>
<evidence type="ECO:0000256" key="3">
    <source>
        <dbReference type="SAM" id="Phobius"/>
    </source>
</evidence>
<evidence type="ECO:0000256" key="1">
    <source>
        <dbReference type="ARBA" id="ARBA00022750"/>
    </source>
</evidence>
<dbReference type="STRING" id="765440.A0A0C3CFI0"/>
<dbReference type="OrthoDB" id="5535068at2759"/>
<keyword evidence="3" id="KW-0812">Transmembrane</keyword>
<gene>
    <name evidence="4" type="ORF">PILCRDRAFT_2730</name>
</gene>
<keyword evidence="5" id="KW-1185">Reference proteome</keyword>
<dbReference type="HOGENOM" id="CLU_852879_0_0_1"/>
<proteinExistence type="predicted"/>
<feature type="transmembrane region" description="Helical" evidence="3">
    <location>
        <begin position="286"/>
        <end position="305"/>
    </location>
</feature>
<evidence type="ECO:0000256" key="2">
    <source>
        <dbReference type="SAM" id="MobiDB-lite"/>
    </source>
</evidence>
<dbReference type="AlphaFoldDB" id="A0A0C3CFI0"/>
<name>A0A0C3CFI0_PILCF</name>
<dbReference type="SUPFAM" id="SSF50630">
    <property type="entry name" value="Acid proteases"/>
    <property type="match status" value="1"/>
</dbReference>
<dbReference type="InterPro" id="IPR021109">
    <property type="entry name" value="Peptidase_aspartic_dom_sf"/>
</dbReference>
<evidence type="ECO:0000313" key="5">
    <source>
        <dbReference type="Proteomes" id="UP000054166"/>
    </source>
</evidence>
<reference evidence="5" key="2">
    <citation type="submission" date="2015-01" db="EMBL/GenBank/DDBJ databases">
        <title>Evolutionary Origins and Diversification of the Mycorrhizal Mutualists.</title>
        <authorList>
            <consortium name="DOE Joint Genome Institute"/>
            <consortium name="Mycorrhizal Genomics Consortium"/>
            <person name="Kohler A."/>
            <person name="Kuo A."/>
            <person name="Nagy L.G."/>
            <person name="Floudas D."/>
            <person name="Copeland A."/>
            <person name="Barry K.W."/>
            <person name="Cichocki N."/>
            <person name="Veneault-Fourrey C."/>
            <person name="LaButti K."/>
            <person name="Lindquist E.A."/>
            <person name="Lipzen A."/>
            <person name="Lundell T."/>
            <person name="Morin E."/>
            <person name="Murat C."/>
            <person name="Riley R."/>
            <person name="Ohm R."/>
            <person name="Sun H."/>
            <person name="Tunlid A."/>
            <person name="Henrissat B."/>
            <person name="Grigoriev I.V."/>
            <person name="Hibbett D.S."/>
            <person name="Martin F."/>
        </authorList>
    </citation>
    <scope>NUCLEOTIDE SEQUENCE [LARGE SCALE GENOMIC DNA]</scope>
    <source>
        <strain evidence="5">F 1598</strain>
    </source>
</reference>
<keyword evidence="3" id="KW-1133">Transmembrane helix</keyword>
<evidence type="ECO:0000313" key="4">
    <source>
        <dbReference type="EMBL" id="KIM88502.1"/>
    </source>
</evidence>
<dbReference type="PROSITE" id="PS00141">
    <property type="entry name" value="ASP_PROTEASE"/>
    <property type="match status" value="1"/>
</dbReference>
<reference evidence="4 5" key="1">
    <citation type="submission" date="2014-04" db="EMBL/GenBank/DDBJ databases">
        <authorList>
            <consortium name="DOE Joint Genome Institute"/>
            <person name="Kuo A."/>
            <person name="Tarkka M."/>
            <person name="Buscot F."/>
            <person name="Kohler A."/>
            <person name="Nagy L.G."/>
            <person name="Floudas D."/>
            <person name="Copeland A."/>
            <person name="Barry K.W."/>
            <person name="Cichocki N."/>
            <person name="Veneault-Fourrey C."/>
            <person name="LaButti K."/>
            <person name="Lindquist E.A."/>
            <person name="Lipzen A."/>
            <person name="Lundell T."/>
            <person name="Morin E."/>
            <person name="Murat C."/>
            <person name="Sun H."/>
            <person name="Tunlid A."/>
            <person name="Henrissat B."/>
            <person name="Grigoriev I.V."/>
            <person name="Hibbett D.S."/>
            <person name="Martin F."/>
            <person name="Nordberg H.P."/>
            <person name="Cantor M.N."/>
            <person name="Hua S.X."/>
        </authorList>
    </citation>
    <scope>NUCLEOTIDE SEQUENCE [LARGE SCALE GENOMIC DNA]</scope>
    <source>
        <strain evidence="4 5">F 1598</strain>
    </source>
</reference>
<dbReference type="GO" id="GO:0006508">
    <property type="term" value="P:proteolysis"/>
    <property type="evidence" value="ECO:0007669"/>
    <property type="project" value="InterPro"/>
</dbReference>
<dbReference type="InterPro" id="IPR001969">
    <property type="entry name" value="Aspartic_peptidase_AS"/>
</dbReference>
<accession>A0A0C3CFI0</accession>
<feature type="region of interest" description="Disordered" evidence="2">
    <location>
        <begin position="1"/>
        <end position="38"/>
    </location>
</feature>
<sequence length="326" mass="35794">MIEDRSGVKESGSSSRSLPNPEKAIDRRKPTPRKSAVSAHVDPMAVLTQLLSTPVQLQVGEVLGISKELSGLLNDSIKLKSGKPLVASSFVTRTRGVLIKLHMECDGIPVVAIIDTGSQLNIVSKTIWKSVIKRLMDIAKSLAMNDANGGEGILRGLVQHVPLTCGMVSTEANLYVGEHVPFQLLLGRPWQRGNYVSIDERREGTYLLFKDPRTLEVRYEVMVNQESPDPAWDFDPSVWKVPANLLITVPEHTASTSNQERAAQGASSLRNVGYLIWESILASASVLQKIASIAVFLILAIFHILRRPIFPKVPPPNLQNPPTFQS</sequence>
<organism evidence="4 5">
    <name type="scientific">Piloderma croceum (strain F 1598)</name>
    <dbReference type="NCBI Taxonomy" id="765440"/>
    <lineage>
        <taxon>Eukaryota</taxon>
        <taxon>Fungi</taxon>
        <taxon>Dikarya</taxon>
        <taxon>Basidiomycota</taxon>
        <taxon>Agaricomycotina</taxon>
        <taxon>Agaricomycetes</taxon>
        <taxon>Agaricomycetidae</taxon>
        <taxon>Atheliales</taxon>
        <taxon>Atheliaceae</taxon>
        <taxon>Piloderma</taxon>
    </lineage>
</organism>
<keyword evidence="1" id="KW-0645">Protease</keyword>
<dbReference type="GO" id="GO:0004190">
    <property type="term" value="F:aspartic-type endopeptidase activity"/>
    <property type="evidence" value="ECO:0007669"/>
    <property type="project" value="UniProtKB-KW"/>
</dbReference>
<protein>
    <submittedName>
        <fullName evidence="4">Uncharacterized protein</fullName>
    </submittedName>
</protein>
<dbReference type="CDD" id="cd00303">
    <property type="entry name" value="retropepsin_like"/>
    <property type="match status" value="1"/>
</dbReference>
<dbReference type="Gene3D" id="2.40.70.10">
    <property type="entry name" value="Acid Proteases"/>
    <property type="match status" value="1"/>
</dbReference>
<keyword evidence="1" id="KW-0378">Hydrolase</keyword>
<dbReference type="Proteomes" id="UP000054166">
    <property type="component" value="Unassembled WGS sequence"/>
</dbReference>
<dbReference type="InParanoid" id="A0A0C3CFI0"/>